<comment type="subunit">
    <text evidence="7">Consists of a catalytic RNA component (M1 or rnpB) and a protein subunit.</text>
</comment>
<dbReference type="InterPro" id="IPR020568">
    <property type="entry name" value="Ribosomal_Su5_D2-typ_SF"/>
</dbReference>
<dbReference type="Pfam" id="PF00825">
    <property type="entry name" value="Ribonuclease_P"/>
    <property type="match status" value="1"/>
</dbReference>
<protein>
    <recommendedName>
        <fullName evidence="7 8">Ribonuclease P protein component</fullName>
        <shortName evidence="7">RNase P protein</shortName>
        <shortName evidence="7">RNaseP protein</shortName>
        <ecNumber evidence="7 8">3.1.26.5</ecNumber>
    </recommendedName>
    <alternativeName>
        <fullName evidence="7">Protein C5</fullName>
    </alternativeName>
</protein>
<accession>A0ABM8GJX0</accession>
<dbReference type="EMBL" id="AP027732">
    <property type="protein sequence ID" value="BDZ48684.1"/>
    <property type="molecule type" value="Genomic_DNA"/>
</dbReference>
<comment type="function">
    <text evidence="1 7">RNaseP catalyzes the removal of the 5'-leader sequence from pre-tRNA to produce the mature 5'-terminus. It can also cleave other RNA substrates such as 4.5S RNA. The protein component plays an auxiliary but essential role in vivo by binding to the 5'-leader sequence and broadening the substrate specificity of the ribozyme.</text>
</comment>
<dbReference type="NCBIfam" id="TIGR00188">
    <property type="entry name" value="rnpA"/>
    <property type="match status" value="1"/>
</dbReference>
<evidence type="ECO:0000256" key="7">
    <source>
        <dbReference type="HAMAP-Rule" id="MF_00227"/>
    </source>
</evidence>
<comment type="similarity">
    <text evidence="7">Belongs to the RnpA family.</text>
</comment>
<organism evidence="9 10">
    <name type="scientific">Frondihabitans sucicola</name>
    <dbReference type="NCBI Taxonomy" id="1268041"/>
    <lineage>
        <taxon>Bacteria</taxon>
        <taxon>Bacillati</taxon>
        <taxon>Actinomycetota</taxon>
        <taxon>Actinomycetes</taxon>
        <taxon>Micrococcales</taxon>
        <taxon>Microbacteriaceae</taxon>
        <taxon>Frondihabitans</taxon>
    </lineage>
</organism>
<keyword evidence="4 7" id="KW-0255">Endonuclease</keyword>
<keyword evidence="2 7" id="KW-0819">tRNA processing</keyword>
<sequence>MLARANRIVRADDYRNTVRRGRKSATAHCVVYVRVVPARELPVRDFPGQSGSARAPEVRFGFIVAKTVGNAVVRNTVRRRLKAIAHEKLSVLPQGTDVVIRALPGSIEVPWSTLLEEITEVIDKGVPSSKV</sequence>
<evidence type="ECO:0000256" key="1">
    <source>
        <dbReference type="ARBA" id="ARBA00002663"/>
    </source>
</evidence>
<evidence type="ECO:0000256" key="2">
    <source>
        <dbReference type="ARBA" id="ARBA00022694"/>
    </source>
</evidence>
<reference evidence="10" key="1">
    <citation type="journal article" date="2019" name="Int. J. Syst. Evol. Microbiol.">
        <title>The Global Catalogue of Microorganisms (GCM) 10K type strain sequencing project: providing services to taxonomists for standard genome sequencing and annotation.</title>
        <authorList>
            <consortium name="The Broad Institute Genomics Platform"/>
            <consortium name="The Broad Institute Genome Sequencing Center for Infectious Disease"/>
            <person name="Wu L."/>
            <person name="Ma J."/>
        </authorList>
    </citation>
    <scope>NUCLEOTIDE SEQUENCE [LARGE SCALE GENOMIC DNA]</scope>
    <source>
        <strain evidence="10">NBRC 108728</strain>
    </source>
</reference>
<comment type="catalytic activity">
    <reaction evidence="7">
        <text>Endonucleolytic cleavage of RNA, removing 5'-extranucleotides from tRNA precursor.</text>
        <dbReference type="EC" id="3.1.26.5"/>
    </reaction>
</comment>
<dbReference type="InterPro" id="IPR000100">
    <property type="entry name" value="RNase_P"/>
</dbReference>
<dbReference type="Proteomes" id="UP001321486">
    <property type="component" value="Chromosome"/>
</dbReference>
<dbReference type="PANTHER" id="PTHR33992:SF1">
    <property type="entry name" value="RIBONUCLEASE P PROTEIN COMPONENT"/>
    <property type="match status" value="1"/>
</dbReference>
<dbReference type="PROSITE" id="PS00648">
    <property type="entry name" value="RIBONUCLEASE_P"/>
    <property type="match status" value="1"/>
</dbReference>
<gene>
    <name evidence="7 9" type="primary">rnpA</name>
    <name evidence="9" type="ORF">GCM10025867_09250</name>
</gene>
<proteinExistence type="inferred from homology"/>
<dbReference type="PANTHER" id="PTHR33992">
    <property type="entry name" value="RIBONUCLEASE P PROTEIN COMPONENT"/>
    <property type="match status" value="1"/>
</dbReference>
<keyword evidence="10" id="KW-1185">Reference proteome</keyword>
<dbReference type="EC" id="3.1.26.5" evidence="7 8"/>
<evidence type="ECO:0000256" key="6">
    <source>
        <dbReference type="ARBA" id="ARBA00022884"/>
    </source>
</evidence>
<dbReference type="HAMAP" id="MF_00227">
    <property type="entry name" value="RNase_P"/>
    <property type="match status" value="1"/>
</dbReference>
<dbReference type="InterPro" id="IPR020539">
    <property type="entry name" value="RNase_P_CS"/>
</dbReference>
<dbReference type="SUPFAM" id="SSF54211">
    <property type="entry name" value="Ribosomal protein S5 domain 2-like"/>
    <property type="match status" value="1"/>
</dbReference>
<keyword evidence="3 7" id="KW-0540">Nuclease</keyword>
<evidence type="ECO:0000256" key="3">
    <source>
        <dbReference type="ARBA" id="ARBA00022722"/>
    </source>
</evidence>
<evidence type="ECO:0000256" key="4">
    <source>
        <dbReference type="ARBA" id="ARBA00022759"/>
    </source>
</evidence>
<evidence type="ECO:0000256" key="8">
    <source>
        <dbReference type="NCBIfam" id="TIGR00188"/>
    </source>
</evidence>
<dbReference type="InterPro" id="IPR014721">
    <property type="entry name" value="Ribsml_uS5_D2-typ_fold_subgr"/>
</dbReference>
<evidence type="ECO:0000313" key="10">
    <source>
        <dbReference type="Proteomes" id="UP001321486"/>
    </source>
</evidence>
<dbReference type="Gene3D" id="3.30.230.10">
    <property type="match status" value="1"/>
</dbReference>
<name>A0ABM8GJX0_9MICO</name>
<dbReference type="RefSeq" id="WP_286345631.1">
    <property type="nucleotide sequence ID" value="NZ_AP027732.1"/>
</dbReference>
<keyword evidence="6 7" id="KW-0694">RNA-binding</keyword>
<keyword evidence="5 7" id="KW-0378">Hydrolase</keyword>
<evidence type="ECO:0000256" key="5">
    <source>
        <dbReference type="ARBA" id="ARBA00022801"/>
    </source>
</evidence>
<evidence type="ECO:0000313" key="9">
    <source>
        <dbReference type="EMBL" id="BDZ48684.1"/>
    </source>
</evidence>